<accession>A0A6A5ZMI4</accession>
<dbReference type="InterPro" id="IPR001810">
    <property type="entry name" value="F-box_dom"/>
</dbReference>
<protein>
    <recommendedName>
        <fullName evidence="1">F-box domain-containing protein</fullName>
    </recommendedName>
</protein>
<dbReference type="SUPFAM" id="SSF81383">
    <property type="entry name" value="F-box domain"/>
    <property type="match status" value="1"/>
</dbReference>
<name>A0A6A5ZMI4_9PLEO</name>
<dbReference type="OrthoDB" id="5384804at2759"/>
<dbReference type="AlphaFoldDB" id="A0A6A5ZMI4"/>
<sequence length="89" mass="10350">MALTGLPTELLEQIFHSLESIDDVHHLARSCQATYHAIRQHSVYVEVMRSVISQSIVHRFDLQLCYLLDLHREVVKHFEKSGNLLPQTR</sequence>
<evidence type="ECO:0000313" key="3">
    <source>
        <dbReference type="Proteomes" id="UP000799770"/>
    </source>
</evidence>
<reference evidence="2" key="1">
    <citation type="journal article" date="2020" name="Stud. Mycol.">
        <title>101 Dothideomycetes genomes: a test case for predicting lifestyles and emergence of pathogens.</title>
        <authorList>
            <person name="Haridas S."/>
            <person name="Albert R."/>
            <person name="Binder M."/>
            <person name="Bloem J."/>
            <person name="Labutti K."/>
            <person name="Salamov A."/>
            <person name="Andreopoulos B."/>
            <person name="Baker S."/>
            <person name="Barry K."/>
            <person name="Bills G."/>
            <person name="Bluhm B."/>
            <person name="Cannon C."/>
            <person name="Castanera R."/>
            <person name="Culley D."/>
            <person name="Daum C."/>
            <person name="Ezra D."/>
            <person name="Gonzalez J."/>
            <person name="Henrissat B."/>
            <person name="Kuo A."/>
            <person name="Liang C."/>
            <person name="Lipzen A."/>
            <person name="Lutzoni F."/>
            <person name="Magnuson J."/>
            <person name="Mondo S."/>
            <person name="Nolan M."/>
            <person name="Ohm R."/>
            <person name="Pangilinan J."/>
            <person name="Park H.-J."/>
            <person name="Ramirez L."/>
            <person name="Alfaro M."/>
            <person name="Sun H."/>
            <person name="Tritt A."/>
            <person name="Yoshinaga Y."/>
            <person name="Zwiers L.-H."/>
            <person name="Turgeon B."/>
            <person name="Goodwin S."/>
            <person name="Spatafora J."/>
            <person name="Crous P."/>
            <person name="Grigoriev I."/>
        </authorList>
    </citation>
    <scope>NUCLEOTIDE SEQUENCE</scope>
    <source>
        <strain evidence="2">CBS 627.86</strain>
    </source>
</reference>
<dbReference type="InterPro" id="IPR036047">
    <property type="entry name" value="F-box-like_dom_sf"/>
</dbReference>
<dbReference type="PROSITE" id="PS50181">
    <property type="entry name" value="FBOX"/>
    <property type="match status" value="1"/>
</dbReference>
<evidence type="ECO:0000313" key="2">
    <source>
        <dbReference type="EMBL" id="KAF2120609.1"/>
    </source>
</evidence>
<organism evidence="2 3">
    <name type="scientific">Lophiotrema nucula</name>
    <dbReference type="NCBI Taxonomy" id="690887"/>
    <lineage>
        <taxon>Eukaryota</taxon>
        <taxon>Fungi</taxon>
        <taxon>Dikarya</taxon>
        <taxon>Ascomycota</taxon>
        <taxon>Pezizomycotina</taxon>
        <taxon>Dothideomycetes</taxon>
        <taxon>Pleosporomycetidae</taxon>
        <taxon>Pleosporales</taxon>
        <taxon>Lophiotremataceae</taxon>
        <taxon>Lophiotrema</taxon>
    </lineage>
</organism>
<feature type="domain" description="F-box" evidence="1">
    <location>
        <begin position="1"/>
        <end position="47"/>
    </location>
</feature>
<dbReference type="Proteomes" id="UP000799770">
    <property type="component" value="Unassembled WGS sequence"/>
</dbReference>
<dbReference type="EMBL" id="ML977313">
    <property type="protein sequence ID" value="KAF2120609.1"/>
    <property type="molecule type" value="Genomic_DNA"/>
</dbReference>
<dbReference type="Pfam" id="PF00646">
    <property type="entry name" value="F-box"/>
    <property type="match status" value="1"/>
</dbReference>
<keyword evidence="3" id="KW-1185">Reference proteome</keyword>
<gene>
    <name evidence="2" type="ORF">BDV96DRAFT_565167</name>
</gene>
<proteinExistence type="predicted"/>
<evidence type="ECO:0000259" key="1">
    <source>
        <dbReference type="PROSITE" id="PS50181"/>
    </source>
</evidence>